<feature type="compositionally biased region" description="Basic and acidic residues" evidence="1">
    <location>
        <begin position="257"/>
        <end position="275"/>
    </location>
</feature>
<feature type="compositionally biased region" description="Low complexity" evidence="1">
    <location>
        <begin position="168"/>
        <end position="182"/>
    </location>
</feature>
<feature type="compositionally biased region" description="Low complexity" evidence="1">
    <location>
        <begin position="363"/>
        <end position="376"/>
    </location>
</feature>
<dbReference type="AlphaFoldDB" id="A0A4U8UUZ5"/>
<keyword evidence="3" id="KW-1185">Reference proteome</keyword>
<accession>A0A4U8UUZ5</accession>
<feature type="region of interest" description="Disordered" evidence="1">
    <location>
        <begin position="892"/>
        <end position="918"/>
    </location>
</feature>
<feature type="region of interest" description="Disordered" evidence="1">
    <location>
        <begin position="736"/>
        <end position="770"/>
    </location>
</feature>
<feature type="region of interest" description="Disordered" evidence="1">
    <location>
        <begin position="496"/>
        <end position="518"/>
    </location>
</feature>
<dbReference type="Proteomes" id="UP000298663">
    <property type="component" value="Chromosome X"/>
</dbReference>
<reference evidence="2 3" key="1">
    <citation type="journal article" date="2015" name="Genome Biol.">
        <title>Comparative genomics of Steinernema reveals deeply conserved gene regulatory networks.</title>
        <authorList>
            <person name="Dillman A.R."/>
            <person name="Macchietto M."/>
            <person name="Porter C.F."/>
            <person name="Rogers A."/>
            <person name="Williams B."/>
            <person name="Antoshechkin I."/>
            <person name="Lee M.M."/>
            <person name="Goodwin Z."/>
            <person name="Lu X."/>
            <person name="Lewis E.E."/>
            <person name="Goodrich-Blair H."/>
            <person name="Stock S.P."/>
            <person name="Adams B.J."/>
            <person name="Sternberg P.W."/>
            <person name="Mortazavi A."/>
        </authorList>
    </citation>
    <scope>NUCLEOTIDE SEQUENCE [LARGE SCALE GENOMIC DNA]</scope>
    <source>
        <strain evidence="2 3">ALL</strain>
    </source>
</reference>
<feature type="compositionally biased region" description="Polar residues" evidence="1">
    <location>
        <begin position="892"/>
        <end position="902"/>
    </location>
</feature>
<feature type="compositionally biased region" description="Polar residues" evidence="1">
    <location>
        <begin position="388"/>
        <end position="411"/>
    </location>
</feature>
<feature type="compositionally biased region" description="Basic and acidic residues" evidence="1">
    <location>
        <begin position="237"/>
        <end position="246"/>
    </location>
</feature>
<name>A0A4U8UUZ5_STECR</name>
<evidence type="ECO:0000313" key="2">
    <source>
        <dbReference type="EMBL" id="TMS37141.1"/>
    </source>
</evidence>
<comment type="caution">
    <text evidence="2">The sequence shown here is derived from an EMBL/GenBank/DDBJ whole genome shotgun (WGS) entry which is preliminary data.</text>
</comment>
<protein>
    <submittedName>
        <fullName evidence="2">Uncharacterized protein</fullName>
    </submittedName>
</protein>
<evidence type="ECO:0000313" key="3">
    <source>
        <dbReference type="Proteomes" id="UP000298663"/>
    </source>
</evidence>
<feature type="compositionally biased region" description="Polar residues" evidence="1">
    <location>
        <begin position="281"/>
        <end position="294"/>
    </location>
</feature>
<reference evidence="2 3" key="2">
    <citation type="journal article" date="2019" name="G3 (Bethesda)">
        <title>Hybrid Assembly of the Genome of the Entomopathogenic Nematode Steinernema carpocapsae Identifies the X-Chromosome.</title>
        <authorList>
            <person name="Serra L."/>
            <person name="Macchietto M."/>
            <person name="Macias-Munoz A."/>
            <person name="McGill C.J."/>
            <person name="Rodriguez I.M."/>
            <person name="Rodriguez B."/>
            <person name="Murad R."/>
            <person name="Mortazavi A."/>
        </authorList>
    </citation>
    <scope>NUCLEOTIDE SEQUENCE [LARGE SCALE GENOMIC DNA]</scope>
    <source>
        <strain evidence="2 3">ALL</strain>
    </source>
</reference>
<sequence>MLPGDCLKHPWIVSCRKRATRATEEKPLDTGKLRSYVRNKHFRRLVFGVLFINTVLKMMNAMQERKSENGIAYVKSMYNLAGRKKRDGRDGASPIATTSADISLKTEGHNGVAAASVSNDGTPKVLESIRIEKRTPNLPNLPESTAKVKRKPVETGKTPKCDPKKKAAAAAPKSAPASTESADIAKKSAAAKKKDMGSVDSLVSNALEKISNKAKTSSKLAQPPQANKIPWNSSSKETNETSEKSVAKTAAAVKQIGKTEESMPGKSREDEKNDALKVPSAKNTFASKMANSLEKNAAPLSLPVISVPPRTLPLNPDGNHETKSGATTGAKKVEEKTSDPAILDKTKSVQNVKQKDSKASMPTTLSNGTSTVSTSSVKTQIAAPDQSPPKTVSSTDNNLTVLSKRSGKTSSPCPPMRSDSSQKASAPAKTKCEAKLPVLAKNVDAPKPKDRPASAPNPTNLESTKSILYEVVEKVSQEFVALRVLSKCKLRKVDQLATGPSTPPTGPTPALKPTRKQQQNVAVNAQQAPRTVDALGVSNIKTTISESESFDKQRSQKNTVPITAEKKTTTESKTKVTSKTVKKQTSIRSAGIEENESTEASRCKVKHTTSRKTEEEDVCNTVLENGQLEWSKKNSQKGLVETTSREVKALRGQQELKQKQKIEVIHVNKPKNAKTQVSGSAIEVSKRATFGVVVDKKTPEKPPLGRCTLEVKNDMKVKKLNDGKTETFVVEVSQKKQLTKKPAENGQKTTDRSGFMSDDEPATNLKKSAKKIHKSNDSLFDLEFPIKPLSKKIVTFSKEVLDDKSHSKEQKSGVAGGFGLMKMKSESTLHKKRFSVDVAKSSDDICSSASGKPRASVPTTDVEYSFANLRKQLENRIEEEKSGHMWKSSTELRFTSTNSSNAKRAMNKWLSMEKHLGN</sequence>
<feature type="region of interest" description="Disordered" evidence="1">
    <location>
        <begin position="133"/>
        <end position="183"/>
    </location>
</feature>
<dbReference type="STRING" id="34508.A0A4U8UUZ5"/>
<proteinExistence type="predicted"/>
<feature type="compositionally biased region" description="Basic and acidic residues" evidence="1">
    <location>
        <begin position="151"/>
        <end position="165"/>
    </location>
</feature>
<feature type="compositionally biased region" description="Basic and acidic residues" evidence="1">
    <location>
        <begin position="331"/>
        <end position="358"/>
    </location>
</feature>
<organism evidence="2 3">
    <name type="scientific">Steinernema carpocapsae</name>
    <name type="common">Entomopathogenic nematode</name>
    <dbReference type="NCBI Taxonomy" id="34508"/>
    <lineage>
        <taxon>Eukaryota</taxon>
        <taxon>Metazoa</taxon>
        <taxon>Ecdysozoa</taxon>
        <taxon>Nematoda</taxon>
        <taxon>Chromadorea</taxon>
        <taxon>Rhabditida</taxon>
        <taxon>Tylenchina</taxon>
        <taxon>Panagrolaimomorpha</taxon>
        <taxon>Strongyloidoidea</taxon>
        <taxon>Steinernematidae</taxon>
        <taxon>Steinernema</taxon>
    </lineage>
</organism>
<gene>
    <name evidence="2" type="ORF">L596_004136</name>
</gene>
<evidence type="ECO:0000256" key="1">
    <source>
        <dbReference type="SAM" id="MobiDB-lite"/>
    </source>
</evidence>
<dbReference type="EMBL" id="CM016762">
    <property type="protein sequence ID" value="TMS37141.1"/>
    <property type="molecule type" value="Genomic_DNA"/>
</dbReference>
<dbReference type="EMBL" id="AZBU02000001">
    <property type="protein sequence ID" value="TMS37141.1"/>
    <property type="molecule type" value="Genomic_DNA"/>
</dbReference>
<feature type="region of interest" description="Disordered" evidence="1">
    <location>
        <begin position="214"/>
        <end position="462"/>
    </location>
</feature>